<proteinExistence type="predicted"/>
<gene>
    <name evidence="9" type="ORF">MCOR33_009289</name>
</gene>
<evidence type="ECO:0000259" key="8">
    <source>
        <dbReference type="PROSITE" id="PS50850"/>
    </source>
</evidence>
<feature type="transmembrane region" description="Helical" evidence="7">
    <location>
        <begin position="242"/>
        <end position="264"/>
    </location>
</feature>
<keyword evidence="5 7" id="KW-0472">Membrane</keyword>
<dbReference type="InterPro" id="IPR036259">
    <property type="entry name" value="MFS_trans_sf"/>
</dbReference>
<protein>
    <recommendedName>
        <fullName evidence="8">Major facilitator superfamily (MFS) profile domain-containing protein</fullName>
    </recommendedName>
</protein>
<dbReference type="InterPro" id="IPR011701">
    <property type="entry name" value="MFS"/>
</dbReference>
<evidence type="ECO:0000256" key="5">
    <source>
        <dbReference type="ARBA" id="ARBA00023136"/>
    </source>
</evidence>
<evidence type="ECO:0000256" key="6">
    <source>
        <dbReference type="SAM" id="MobiDB-lite"/>
    </source>
</evidence>
<dbReference type="InterPro" id="IPR020846">
    <property type="entry name" value="MFS_dom"/>
</dbReference>
<dbReference type="SUPFAM" id="SSF103473">
    <property type="entry name" value="MFS general substrate transporter"/>
    <property type="match status" value="1"/>
</dbReference>
<feature type="transmembrane region" description="Helical" evidence="7">
    <location>
        <begin position="206"/>
        <end position="230"/>
    </location>
</feature>
<comment type="caution">
    <text evidence="9">The sequence shown here is derived from an EMBL/GenBank/DDBJ whole genome shotgun (WGS) entry which is preliminary data.</text>
</comment>
<feature type="transmembrane region" description="Helical" evidence="7">
    <location>
        <begin position="145"/>
        <end position="165"/>
    </location>
</feature>
<feature type="region of interest" description="Disordered" evidence="6">
    <location>
        <begin position="1"/>
        <end position="41"/>
    </location>
</feature>
<feature type="transmembrane region" description="Helical" evidence="7">
    <location>
        <begin position="412"/>
        <end position="434"/>
    </location>
</feature>
<keyword evidence="3 7" id="KW-0812">Transmembrane</keyword>
<dbReference type="PANTHER" id="PTHR23501:SF191">
    <property type="entry name" value="VACUOLAR BASIC AMINO ACID TRANSPORTER 4"/>
    <property type="match status" value="1"/>
</dbReference>
<dbReference type="Pfam" id="PF07690">
    <property type="entry name" value="MFS_1"/>
    <property type="match status" value="1"/>
</dbReference>
<dbReference type="PANTHER" id="PTHR23501">
    <property type="entry name" value="MAJOR FACILITATOR SUPERFAMILY"/>
    <property type="match status" value="1"/>
</dbReference>
<evidence type="ECO:0000256" key="2">
    <source>
        <dbReference type="ARBA" id="ARBA00022448"/>
    </source>
</evidence>
<evidence type="ECO:0000313" key="9">
    <source>
        <dbReference type="EMBL" id="KAI6293261.1"/>
    </source>
</evidence>
<feature type="transmembrane region" description="Helical" evidence="7">
    <location>
        <begin position="177"/>
        <end position="200"/>
    </location>
</feature>
<feature type="transmembrane region" description="Helical" evidence="7">
    <location>
        <begin position="52"/>
        <end position="77"/>
    </location>
</feature>
<reference evidence="9" key="1">
    <citation type="submission" date="2021-01" db="EMBL/GenBank/DDBJ databases">
        <title>Deciphering the adaptive evolutionary patterns associated with biogeogrpahic diversity in the finger millet blast pathogen Magnaporthe oryzae in Eastern Africa.</title>
        <authorList>
            <person name="Onyema G."/>
            <person name="Shittu T.A."/>
            <person name="Dodsworth S."/>
            <person name="Devilliers S."/>
            <person name="Muthumeenakshi S."/>
            <person name="Sreenivasaprasad S."/>
        </authorList>
    </citation>
    <scope>NUCLEOTIDE SEQUENCE</scope>
    <source>
        <strain evidence="9">D15/s37</strain>
    </source>
</reference>
<feature type="transmembrane region" description="Helical" evidence="7">
    <location>
        <begin position="120"/>
        <end position="139"/>
    </location>
</feature>
<keyword evidence="4 7" id="KW-1133">Transmembrane helix</keyword>
<dbReference type="EMBL" id="JABSND010000253">
    <property type="protein sequence ID" value="KAI6293261.1"/>
    <property type="molecule type" value="Genomic_DNA"/>
</dbReference>
<keyword evidence="10" id="KW-1185">Reference proteome</keyword>
<accession>A0ABQ8NBU1</accession>
<feature type="domain" description="Major facilitator superfamily (MFS) profile" evidence="8">
    <location>
        <begin position="55"/>
        <end position="541"/>
    </location>
</feature>
<evidence type="ECO:0000313" key="10">
    <source>
        <dbReference type="Proteomes" id="UP001059893"/>
    </source>
</evidence>
<evidence type="ECO:0000256" key="3">
    <source>
        <dbReference type="ARBA" id="ARBA00022692"/>
    </source>
</evidence>
<evidence type="ECO:0000256" key="1">
    <source>
        <dbReference type="ARBA" id="ARBA00004127"/>
    </source>
</evidence>
<comment type="subcellular location">
    <subcellularLocation>
        <location evidence="1">Endomembrane system</location>
        <topology evidence="1">Multi-pass membrane protein</topology>
    </subcellularLocation>
</comment>
<feature type="transmembrane region" description="Helical" evidence="7">
    <location>
        <begin position="315"/>
        <end position="337"/>
    </location>
</feature>
<name>A0ABQ8NBU1_PYRGI</name>
<dbReference type="PROSITE" id="PS50850">
    <property type="entry name" value="MFS"/>
    <property type="match status" value="1"/>
</dbReference>
<evidence type="ECO:0000256" key="7">
    <source>
        <dbReference type="SAM" id="Phobius"/>
    </source>
</evidence>
<feature type="transmembrane region" description="Helical" evidence="7">
    <location>
        <begin position="518"/>
        <end position="536"/>
    </location>
</feature>
<dbReference type="Gene3D" id="1.20.1250.20">
    <property type="entry name" value="MFS general substrate transporter like domains"/>
    <property type="match status" value="2"/>
</dbReference>
<feature type="transmembrane region" description="Helical" evidence="7">
    <location>
        <begin position="349"/>
        <end position="370"/>
    </location>
</feature>
<sequence length="559" mass="59580">MSSPAANADEHTPLLEGDVPNVPVPSQQPPPAQSDGDDEVTVVQDEMSKTKLYFILGTSYVGVFLGAVDGTIFATLSGQISSEFKSLSLMSWLATAYLIANAAFQPISGRMTDLFGRGPGLVFSNIMFAAGNLICGLAQTGEIMILGRVVAGIGGGGLMSISTFLGSDLIPLRQRGVFQGIGNVAYGSGAMLGGVFGGFINDKTALGWRLAFLVQVPVVLISAALCFALIRIPPKVSNRSLISRIDFTGVALTISFLVLLLLGLNAGGNLVPWSHPLVLTTIPLSIVMFLGFIWWESRTPQPVIPVRLLVERTILTACFTNLFCSMAIFMVIFYIPLYLQVLGYTTADAGLRLIGTPIGTAISSVVGGYAMKKTGRYLGLGISVLLIKAVGLAVICTLGRDSNSWTPMAGLFLVGMGYGAMLTITMVACVAAVDHSQQAVVTSATYAFRSIGSTLGITVASAIYQNELRRGLWQRFGHLPGAAEEIGRIRDDLGELKRLPDGWKDGVIDSFMEGFSGVWYMALSLGLLALVCISLMRQHTLHDTLARNLVGHDKKENLT</sequence>
<feature type="transmembrane region" description="Helical" evidence="7">
    <location>
        <begin position="377"/>
        <end position="400"/>
    </location>
</feature>
<keyword evidence="2" id="KW-0813">Transport</keyword>
<feature type="compositionally biased region" description="Pro residues" evidence="6">
    <location>
        <begin position="22"/>
        <end position="32"/>
    </location>
</feature>
<organism evidence="9 10">
    <name type="scientific">Pyricularia grisea</name>
    <name type="common">Crabgrass-specific blast fungus</name>
    <name type="synonym">Magnaporthe grisea</name>
    <dbReference type="NCBI Taxonomy" id="148305"/>
    <lineage>
        <taxon>Eukaryota</taxon>
        <taxon>Fungi</taxon>
        <taxon>Dikarya</taxon>
        <taxon>Ascomycota</taxon>
        <taxon>Pezizomycotina</taxon>
        <taxon>Sordariomycetes</taxon>
        <taxon>Sordariomycetidae</taxon>
        <taxon>Magnaporthales</taxon>
        <taxon>Pyriculariaceae</taxon>
        <taxon>Pyricularia</taxon>
    </lineage>
</organism>
<feature type="transmembrane region" description="Helical" evidence="7">
    <location>
        <begin position="276"/>
        <end position="295"/>
    </location>
</feature>
<evidence type="ECO:0000256" key="4">
    <source>
        <dbReference type="ARBA" id="ARBA00022989"/>
    </source>
</evidence>
<dbReference type="Proteomes" id="UP001059893">
    <property type="component" value="Unassembled WGS sequence"/>
</dbReference>
<feature type="transmembrane region" description="Helical" evidence="7">
    <location>
        <begin position="446"/>
        <end position="464"/>
    </location>
</feature>
<feature type="transmembrane region" description="Helical" evidence="7">
    <location>
        <begin position="89"/>
        <end position="108"/>
    </location>
</feature>